<keyword evidence="9" id="KW-1185">Reference proteome</keyword>
<keyword evidence="3" id="KW-0963">Cytoplasm</keyword>
<evidence type="ECO:0000256" key="7">
    <source>
        <dbReference type="SAM" id="MobiDB-lite"/>
    </source>
</evidence>
<reference evidence="8 9" key="1">
    <citation type="submission" date="2024-06" db="EMBL/GenBank/DDBJ databases">
        <authorList>
            <person name="Kraege A."/>
            <person name="Thomma B."/>
        </authorList>
    </citation>
    <scope>NUCLEOTIDE SEQUENCE [LARGE SCALE GENOMIC DNA]</scope>
</reference>
<evidence type="ECO:0000313" key="8">
    <source>
        <dbReference type="EMBL" id="CAL5229219.1"/>
    </source>
</evidence>
<dbReference type="SMART" id="SM00185">
    <property type="entry name" value="ARM"/>
    <property type="match status" value="9"/>
</dbReference>
<proteinExistence type="predicted"/>
<accession>A0ABP1GAH7</accession>
<feature type="repeat" description="ARM" evidence="6">
    <location>
        <begin position="391"/>
        <end position="418"/>
    </location>
</feature>
<gene>
    <name evidence="8" type="primary">g12502</name>
    <name evidence="8" type="ORF">VP750_LOCUS11125</name>
</gene>
<evidence type="ECO:0000256" key="4">
    <source>
        <dbReference type="ARBA" id="ARBA00022737"/>
    </source>
</evidence>
<evidence type="ECO:0000256" key="3">
    <source>
        <dbReference type="ARBA" id="ARBA00022490"/>
    </source>
</evidence>
<dbReference type="Pfam" id="PF02985">
    <property type="entry name" value="HEAT"/>
    <property type="match status" value="1"/>
</dbReference>
<dbReference type="InterPro" id="IPR000357">
    <property type="entry name" value="HEAT"/>
</dbReference>
<evidence type="ECO:0000313" key="9">
    <source>
        <dbReference type="Proteomes" id="UP001497392"/>
    </source>
</evidence>
<dbReference type="Gene3D" id="1.25.10.10">
    <property type="entry name" value="Leucine-rich Repeat Variant"/>
    <property type="match status" value="2"/>
</dbReference>
<comment type="caution">
    <text evidence="8">The sequence shown here is derived from an EMBL/GenBank/DDBJ whole genome shotgun (WGS) entry which is preliminary data.</text>
</comment>
<name>A0ABP1GAH7_9CHLO</name>
<evidence type="ECO:0000256" key="1">
    <source>
        <dbReference type="ARBA" id="ARBA00004123"/>
    </source>
</evidence>
<dbReference type="PANTHER" id="PTHR15651:SF7">
    <property type="entry name" value="ARMADILLO REPEAT-CONTAINING PROTEIN 8"/>
    <property type="match status" value="1"/>
</dbReference>
<dbReference type="SUPFAM" id="SSF48371">
    <property type="entry name" value="ARM repeat"/>
    <property type="match status" value="2"/>
</dbReference>
<comment type="subcellular location">
    <subcellularLocation>
        <location evidence="2">Cytoplasm</location>
    </subcellularLocation>
    <subcellularLocation>
        <location evidence="1">Nucleus</location>
    </subcellularLocation>
</comment>
<dbReference type="EMBL" id="CAXHTA020000020">
    <property type="protein sequence ID" value="CAL5229219.1"/>
    <property type="molecule type" value="Genomic_DNA"/>
</dbReference>
<keyword evidence="5" id="KW-0539">Nucleus</keyword>
<dbReference type="PANTHER" id="PTHR15651">
    <property type="entry name" value="ARMADILLO REPEAT-CONTAINING PROTEIN 8"/>
    <property type="match status" value="1"/>
</dbReference>
<dbReference type="InterPro" id="IPR016024">
    <property type="entry name" value="ARM-type_fold"/>
</dbReference>
<evidence type="ECO:0000256" key="6">
    <source>
        <dbReference type="PROSITE-ProRule" id="PRU00259"/>
    </source>
</evidence>
<feature type="region of interest" description="Disordered" evidence="7">
    <location>
        <begin position="193"/>
        <end position="219"/>
    </location>
</feature>
<organism evidence="8 9">
    <name type="scientific">Coccomyxa viridis</name>
    <dbReference type="NCBI Taxonomy" id="1274662"/>
    <lineage>
        <taxon>Eukaryota</taxon>
        <taxon>Viridiplantae</taxon>
        <taxon>Chlorophyta</taxon>
        <taxon>core chlorophytes</taxon>
        <taxon>Trebouxiophyceae</taxon>
        <taxon>Trebouxiophyceae incertae sedis</taxon>
        <taxon>Coccomyxaceae</taxon>
        <taxon>Coccomyxa</taxon>
    </lineage>
</organism>
<evidence type="ECO:0000256" key="5">
    <source>
        <dbReference type="ARBA" id="ARBA00023242"/>
    </source>
</evidence>
<evidence type="ECO:0000256" key="2">
    <source>
        <dbReference type="ARBA" id="ARBA00004496"/>
    </source>
</evidence>
<dbReference type="InterPro" id="IPR038739">
    <property type="entry name" value="ARMC8/Vid28"/>
</dbReference>
<dbReference type="PROSITE" id="PS50176">
    <property type="entry name" value="ARM_REPEAT"/>
    <property type="match status" value="1"/>
</dbReference>
<protein>
    <submittedName>
        <fullName evidence="8">G12502 protein</fullName>
    </submittedName>
</protein>
<dbReference type="InterPro" id="IPR000225">
    <property type="entry name" value="Armadillo"/>
</dbReference>
<sequence length="611" mass="65443">MVAHIVKKDSPATVGSLAYGIEDGLRAVIASGGVTHLIRLLSSVDERVVEASVRALKMVVAHHSQVAQQARTLDQDALQRLTELLCCGNQSVAEVAARIIARCCHDGGTRQCILNGGGMRGLEHLLQARETPRQEAAVEALAALTMGNADVLDTVVASPSAVPCIMAMLKAPAPHVRLLAAQCLINVASAMPSTSASTGPDAPFKPYSGRSSPSPSQHDVRRAVLPVLAKLLSDDSVREHVPHVLAELLKENTELQASAADADAVPKLALILQQDNCSLRLKEGTLRALSTLCSDRESSRRQLVESRAISSIVKSLSDPHEEVRWAACSCVRSLSRSVKSLRASLVDANVAAPLFRLVEDQNPSIQATASATICNLVLDFSPVKEAVLSAGCIPALIKLASSANDELRLNAVWALQNLVYQASSDVRKALLDALSWRHAVELLSDMRSEVQERTLNMLRNLLAHCESGDVKRVLEWSQDQICGQLTARVNPGAAHPTSQRVHALYSLVNIAAAGEEPGRDSVLSDALAGYLASTLSGTDAEAKLAAVWCIINLTNGGMECTGVGRRVALLRDQGVSRILSEMQKDRSLAIDIRERTKTALENFVALDMFTE</sequence>
<dbReference type="InterPro" id="IPR011989">
    <property type="entry name" value="ARM-like"/>
</dbReference>
<keyword evidence="4" id="KW-0677">Repeat</keyword>
<dbReference type="Pfam" id="PF00514">
    <property type="entry name" value="Arm"/>
    <property type="match status" value="2"/>
</dbReference>
<dbReference type="Proteomes" id="UP001497392">
    <property type="component" value="Unassembled WGS sequence"/>
</dbReference>